<dbReference type="EMBL" id="HBUE01345363">
    <property type="protein sequence ID" value="CAG6600342.1"/>
    <property type="molecule type" value="Transcribed_RNA"/>
</dbReference>
<dbReference type="AlphaFoldDB" id="A0A8D8L804"/>
<reference evidence="1" key="1">
    <citation type="submission" date="2021-05" db="EMBL/GenBank/DDBJ databases">
        <authorList>
            <person name="Alioto T."/>
            <person name="Alioto T."/>
            <person name="Gomez Garrido J."/>
        </authorList>
    </citation>
    <scope>NUCLEOTIDE SEQUENCE</scope>
</reference>
<dbReference type="EMBL" id="HBUE01238390">
    <property type="protein sequence ID" value="CAG6548128.1"/>
    <property type="molecule type" value="Transcribed_RNA"/>
</dbReference>
<proteinExistence type="predicted"/>
<dbReference type="EMBL" id="HBUE01018489">
    <property type="protein sequence ID" value="CAG6451558.1"/>
    <property type="molecule type" value="Transcribed_RNA"/>
</dbReference>
<name>A0A8D8L804_CULPI</name>
<accession>A0A8D8L804</accession>
<dbReference type="EMBL" id="HBUE01018487">
    <property type="protein sequence ID" value="CAG6451556.1"/>
    <property type="molecule type" value="Transcribed_RNA"/>
</dbReference>
<dbReference type="EMBL" id="HBUE01345364">
    <property type="protein sequence ID" value="CAG6600344.1"/>
    <property type="molecule type" value="Transcribed_RNA"/>
</dbReference>
<organism evidence="1">
    <name type="scientific">Culex pipiens</name>
    <name type="common">House mosquito</name>
    <dbReference type="NCBI Taxonomy" id="7175"/>
    <lineage>
        <taxon>Eukaryota</taxon>
        <taxon>Metazoa</taxon>
        <taxon>Ecdysozoa</taxon>
        <taxon>Arthropoda</taxon>
        <taxon>Hexapoda</taxon>
        <taxon>Insecta</taxon>
        <taxon>Pterygota</taxon>
        <taxon>Neoptera</taxon>
        <taxon>Endopterygota</taxon>
        <taxon>Diptera</taxon>
        <taxon>Nematocera</taxon>
        <taxon>Culicoidea</taxon>
        <taxon>Culicidae</taxon>
        <taxon>Culicinae</taxon>
        <taxon>Culicini</taxon>
        <taxon>Culex</taxon>
        <taxon>Culex</taxon>
    </lineage>
</organism>
<dbReference type="EMBL" id="HBUE01238388">
    <property type="protein sequence ID" value="CAG6548124.1"/>
    <property type="molecule type" value="Transcribed_RNA"/>
</dbReference>
<dbReference type="EMBL" id="HBUE01238389">
    <property type="protein sequence ID" value="CAG6548126.1"/>
    <property type="molecule type" value="Transcribed_RNA"/>
</dbReference>
<protein>
    <submittedName>
        <fullName evidence="1">(northern house mosquito) hypothetical protein</fullName>
    </submittedName>
</protein>
<evidence type="ECO:0000313" key="1">
    <source>
        <dbReference type="EMBL" id="CAG6600346.1"/>
    </source>
</evidence>
<dbReference type="EMBL" id="HBUE01345365">
    <property type="protein sequence ID" value="CAG6600346.1"/>
    <property type="molecule type" value="Transcribed_RNA"/>
</dbReference>
<dbReference type="EMBL" id="HBUE01018490">
    <property type="protein sequence ID" value="CAG6451560.1"/>
    <property type="molecule type" value="Transcribed_RNA"/>
</dbReference>
<sequence length="128" mass="13867">MKAKSRQLIPPALLLTPPLRLMIHSQCGLWTVTMAVLSRPADRSPSIVAIHLMCSVAWSTSFGKSRCRGKCISSVRDLSVYPSSSSEVSCSCCRYSTGTAFSLMKKYSRGDRLATSEVQFASSTSPGL</sequence>